<dbReference type="Proteomes" id="UP001620626">
    <property type="component" value="Unassembled WGS sequence"/>
</dbReference>
<evidence type="ECO:0000313" key="3">
    <source>
        <dbReference type="Proteomes" id="UP001620626"/>
    </source>
</evidence>
<evidence type="ECO:0000313" key="2">
    <source>
        <dbReference type="EMBL" id="KAL3101706.1"/>
    </source>
</evidence>
<reference evidence="2 3" key="1">
    <citation type="submission" date="2024-10" db="EMBL/GenBank/DDBJ databases">
        <authorList>
            <person name="Kim D."/>
        </authorList>
    </citation>
    <scope>NUCLEOTIDE SEQUENCE [LARGE SCALE GENOMIC DNA]</scope>
    <source>
        <strain evidence="2">BH-2024</strain>
    </source>
</reference>
<protein>
    <submittedName>
        <fullName evidence="2">Uncharacterized protein</fullName>
    </submittedName>
</protein>
<dbReference type="EMBL" id="JBICBT010000767">
    <property type="protein sequence ID" value="KAL3101706.1"/>
    <property type="molecule type" value="Genomic_DNA"/>
</dbReference>
<accession>A0ABD2KFN0</accession>
<feature type="region of interest" description="Disordered" evidence="1">
    <location>
        <begin position="60"/>
        <end position="87"/>
    </location>
</feature>
<proteinExistence type="predicted"/>
<organism evidence="2 3">
    <name type="scientific">Heterodera trifolii</name>
    <dbReference type="NCBI Taxonomy" id="157864"/>
    <lineage>
        <taxon>Eukaryota</taxon>
        <taxon>Metazoa</taxon>
        <taxon>Ecdysozoa</taxon>
        <taxon>Nematoda</taxon>
        <taxon>Chromadorea</taxon>
        <taxon>Rhabditida</taxon>
        <taxon>Tylenchina</taxon>
        <taxon>Tylenchomorpha</taxon>
        <taxon>Tylenchoidea</taxon>
        <taxon>Heteroderidae</taxon>
        <taxon>Heteroderinae</taxon>
        <taxon>Heterodera</taxon>
    </lineage>
</organism>
<gene>
    <name evidence="2" type="ORF">niasHT_028909</name>
</gene>
<comment type="caution">
    <text evidence="2">The sequence shown here is derived from an EMBL/GenBank/DDBJ whole genome shotgun (WGS) entry which is preliminary data.</text>
</comment>
<keyword evidence="3" id="KW-1185">Reference proteome</keyword>
<evidence type="ECO:0000256" key="1">
    <source>
        <dbReference type="SAM" id="MobiDB-lite"/>
    </source>
</evidence>
<name>A0ABD2KFN0_9BILA</name>
<sequence>MTELPHLAMDLHVRLANSFKCPDACFILSGFVDALSFRELFPHCAIDEFMRRAVHAKIKTIGHRSKQQSAKSDDSDDEEGQMDNPWVGFLVENPNGTKFELKLHYSPLNYDKWSKMVIRQLADDDHQQTAK</sequence>
<dbReference type="AlphaFoldDB" id="A0ABD2KFN0"/>